<dbReference type="Proteomes" id="UP001595190">
    <property type="component" value="Unassembled WGS sequence"/>
</dbReference>
<evidence type="ECO:0000256" key="3">
    <source>
        <dbReference type="ARBA" id="ARBA00022603"/>
    </source>
</evidence>
<dbReference type="SUPFAM" id="SSF53335">
    <property type="entry name" value="S-adenosyl-L-methionine-dependent methyltransferases"/>
    <property type="match status" value="1"/>
</dbReference>
<evidence type="ECO:0000256" key="7">
    <source>
        <dbReference type="ARBA" id="ARBA00047942"/>
    </source>
</evidence>
<evidence type="ECO:0000256" key="6">
    <source>
        <dbReference type="ARBA" id="ARBA00022747"/>
    </source>
</evidence>
<name>A0ABV6ZKB8_9HYPH</name>
<dbReference type="InterPro" id="IPR003356">
    <property type="entry name" value="DNA_methylase_A-5"/>
</dbReference>
<dbReference type="PANTHER" id="PTHR33841:SF5">
    <property type="entry name" value="DNA METHYLASE (MODIFICATION METHYLASE) (METHYLTRANSFERASE)-RELATED"/>
    <property type="match status" value="1"/>
</dbReference>
<dbReference type="InterPro" id="IPR050953">
    <property type="entry name" value="N4_N6_ade-DNA_methylase"/>
</dbReference>
<dbReference type="CDD" id="cd02440">
    <property type="entry name" value="AdoMet_MTases"/>
    <property type="match status" value="1"/>
</dbReference>
<gene>
    <name evidence="9" type="ORF">ACETRX_23495</name>
</gene>
<feature type="domain" description="DNA methylase adenine-specific" evidence="8">
    <location>
        <begin position="241"/>
        <end position="461"/>
    </location>
</feature>
<dbReference type="PROSITE" id="PS00092">
    <property type="entry name" value="N6_MTASE"/>
    <property type="match status" value="1"/>
</dbReference>
<keyword evidence="4 9" id="KW-0808">Transferase</keyword>
<accession>A0ABV6ZKB8</accession>
<dbReference type="RefSeq" id="WP_394313262.1">
    <property type="nucleotide sequence ID" value="NZ_JBHGPK010000012.1"/>
</dbReference>
<reference evidence="9 10" key="1">
    <citation type="submission" date="2024-09" db="EMBL/GenBank/DDBJ databases">
        <title>Description of Labrys sedimenti sp. nov., isolated from a diclofenac-degrading enrichment culture, and genome-based reclassification of Labrys portucalensis as a later heterotypic synonym of Labrys neptuniae.</title>
        <authorList>
            <person name="Tancsics A."/>
            <person name="Csepanyi A."/>
        </authorList>
    </citation>
    <scope>NUCLEOTIDE SEQUENCE [LARGE SCALE GENOMIC DNA]</scope>
    <source>
        <strain evidence="9 10">LMG 23412</strain>
    </source>
</reference>
<comment type="similarity">
    <text evidence="1">Belongs to the N(4)/N(6)-methyltransferase family.</text>
</comment>
<evidence type="ECO:0000256" key="4">
    <source>
        <dbReference type="ARBA" id="ARBA00022679"/>
    </source>
</evidence>
<proteinExistence type="inferred from homology"/>
<dbReference type="EC" id="2.1.1.72" evidence="2"/>
<dbReference type="EMBL" id="JBHGPK010000012">
    <property type="protein sequence ID" value="MFC2252621.1"/>
    <property type="molecule type" value="Genomic_DNA"/>
</dbReference>
<dbReference type="Pfam" id="PF02384">
    <property type="entry name" value="N6_Mtase"/>
    <property type="match status" value="1"/>
</dbReference>
<comment type="catalytic activity">
    <reaction evidence="7">
        <text>a 2'-deoxyadenosine in DNA + S-adenosyl-L-methionine = an N(6)-methyl-2'-deoxyadenosine in DNA + S-adenosyl-L-homocysteine + H(+)</text>
        <dbReference type="Rhea" id="RHEA:15197"/>
        <dbReference type="Rhea" id="RHEA-COMP:12418"/>
        <dbReference type="Rhea" id="RHEA-COMP:12419"/>
        <dbReference type="ChEBI" id="CHEBI:15378"/>
        <dbReference type="ChEBI" id="CHEBI:57856"/>
        <dbReference type="ChEBI" id="CHEBI:59789"/>
        <dbReference type="ChEBI" id="CHEBI:90615"/>
        <dbReference type="ChEBI" id="CHEBI:90616"/>
        <dbReference type="EC" id="2.1.1.72"/>
    </reaction>
</comment>
<evidence type="ECO:0000259" key="8">
    <source>
        <dbReference type="Pfam" id="PF02384"/>
    </source>
</evidence>
<keyword evidence="5" id="KW-0949">S-adenosyl-L-methionine</keyword>
<evidence type="ECO:0000256" key="1">
    <source>
        <dbReference type="ARBA" id="ARBA00006594"/>
    </source>
</evidence>
<sequence>MTGEVAQSWAERFGLATAPLFERGETDRPQDHTVLLDGGFGSFAMSETEEPIWRDPQIASWAWSSNLPHHVTVSDTVVAVRRWDSPRAEEFSRTSIETQIEPFYEYLITDRVRSTRRVVDHVLQLFKGVRSLVADAGMQDERSIDVFLAFLGTLIEREKEADGVYETRTAAELLRALPPGGLDALMREIDQRTSLQAFRLFPSLAVRHAGSDIFQEAHFELIRTPGVDLFGYSGLAESRAVTRGGAHFTPAPLARSIAENSLAQIKNLHGRQELTVLDPACGSGAFLQEAVRTLRRMGYAGRLRLIGRDISPAAIAMARFVVNHTVVDWSPDGGVVVDVEAADSLEVPLPAADVVVMNPPFMAWSALEPQQRDQVRTVLGARQQGRADLSMAFVTRALDVLNDGGVLGALLPASLLTLQAAQEWRRDIIERGELRLLASLGEYGLFAHALVQVSAVVVSKPGGAEDRSGLFRAIVSTNSADATGNALRMLRRMPEQDQAESPDGSWRIFQLPVDKLQTRPTWRITSPKMEAALSRLLEAGASAMVDLFEVRQGVRTGDNKAFLLDQVQYNALPPRERRFFRRAIMNSSIQDGKIKETFWVFYPYGDPELALIDENALRDSVPTFFRKNLEPRRASLSTRTSVGNNLNWWDLSRSRVSWALDERPRIISKYFGGTGGFAIDLRAEYITVQGFAWLPKWEDETSGEDEIEVLPSIDLICAYSALMNSGKFAKVLEFYSPHVAGGQFDLSPRYVDNVVVPNLVELARDQRAGRLIARLTSLGREPRLSDPDWCAAVDRIAAELYGVDFFEEV</sequence>
<organism evidence="9 10">
    <name type="scientific">Labrys neptuniae</name>
    <dbReference type="NCBI Taxonomy" id="376174"/>
    <lineage>
        <taxon>Bacteria</taxon>
        <taxon>Pseudomonadati</taxon>
        <taxon>Pseudomonadota</taxon>
        <taxon>Alphaproteobacteria</taxon>
        <taxon>Hyphomicrobiales</taxon>
        <taxon>Xanthobacteraceae</taxon>
        <taxon>Labrys</taxon>
    </lineage>
</organism>
<dbReference type="PANTHER" id="PTHR33841">
    <property type="entry name" value="DNA METHYLTRANSFERASE YEEA-RELATED"/>
    <property type="match status" value="1"/>
</dbReference>
<dbReference type="PRINTS" id="PR00507">
    <property type="entry name" value="N12N6MTFRASE"/>
</dbReference>
<protein>
    <recommendedName>
        <fullName evidence="2">site-specific DNA-methyltransferase (adenine-specific)</fullName>
        <ecNumber evidence="2">2.1.1.72</ecNumber>
    </recommendedName>
</protein>
<comment type="caution">
    <text evidence="9">The sequence shown here is derived from an EMBL/GenBank/DDBJ whole genome shotgun (WGS) entry which is preliminary data.</text>
</comment>
<dbReference type="InterPro" id="IPR029063">
    <property type="entry name" value="SAM-dependent_MTases_sf"/>
</dbReference>
<dbReference type="GO" id="GO:0032259">
    <property type="term" value="P:methylation"/>
    <property type="evidence" value="ECO:0007669"/>
    <property type="project" value="UniProtKB-KW"/>
</dbReference>
<keyword evidence="6" id="KW-0680">Restriction system</keyword>
<evidence type="ECO:0000313" key="10">
    <source>
        <dbReference type="Proteomes" id="UP001595190"/>
    </source>
</evidence>
<evidence type="ECO:0000256" key="2">
    <source>
        <dbReference type="ARBA" id="ARBA00011900"/>
    </source>
</evidence>
<dbReference type="Gene3D" id="3.40.50.150">
    <property type="entry name" value="Vaccinia Virus protein VP39"/>
    <property type="match status" value="1"/>
</dbReference>
<evidence type="ECO:0000313" key="9">
    <source>
        <dbReference type="EMBL" id="MFC2252621.1"/>
    </source>
</evidence>
<keyword evidence="3 9" id="KW-0489">Methyltransferase</keyword>
<dbReference type="InterPro" id="IPR002052">
    <property type="entry name" value="DNA_methylase_N6_adenine_CS"/>
</dbReference>
<evidence type="ECO:0000256" key="5">
    <source>
        <dbReference type="ARBA" id="ARBA00022691"/>
    </source>
</evidence>
<dbReference type="GO" id="GO:0008168">
    <property type="term" value="F:methyltransferase activity"/>
    <property type="evidence" value="ECO:0007669"/>
    <property type="project" value="UniProtKB-KW"/>
</dbReference>